<reference evidence="2" key="1">
    <citation type="submission" date="2021-01" db="EMBL/GenBank/DDBJ databases">
        <authorList>
            <person name="Corre E."/>
            <person name="Pelletier E."/>
            <person name="Niang G."/>
            <person name="Scheremetjew M."/>
            <person name="Finn R."/>
            <person name="Kale V."/>
            <person name="Holt S."/>
            <person name="Cochrane G."/>
            <person name="Meng A."/>
            <person name="Brown T."/>
            <person name="Cohen L."/>
        </authorList>
    </citation>
    <scope>NUCLEOTIDE SEQUENCE</scope>
    <source>
        <strain evidence="2">NIES-2562</strain>
    </source>
</reference>
<protein>
    <recommendedName>
        <fullName evidence="1">Nudix hydrolase domain-containing protein</fullName>
    </recommendedName>
</protein>
<evidence type="ECO:0000313" key="2">
    <source>
        <dbReference type="EMBL" id="CAE0257285.1"/>
    </source>
</evidence>
<dbReference type="PANTHER" id="PTHR13030:SF8">
    <property type="entry name" value="ADP-RIBOSE PYROPHOSPHATASE, MITOCHONDRIAL"/>
    <property type="match status" value="1"/>
</dbReference>
<sequence length="257" mass="29687">MFAAFFSALWRRVRNIFGGSKRIPTSWDEACSHYNPPYETHKAVLNAREKGLPWAQAEDDYKDHSKLYPSVEKYRFDDQEYPLNPIGRTNRRGRNLLGRWGVNPAIDGVVGSWDREKKLFDIVLIKRGDNGAWALPGGMLEKEDVYEEAVREFQEEAASEKPLKEVLALLSRDRACIMKKVHVIDHRETDNAWVETTPVCFNLTRDEMASLEKELKSGDDAASVGLYKVDPHKEEPQVERLNVTHWKIIRNFALQEE</sequence>
<dbReference type="Pfam" id="PF00293">
    <property type="entry name" value="NUDIX"/>
    <property type="match status" value="1"/>
</dbReference>
<dbReference type="AlphaFoldDB" id="A0A7S3DHE0"/>
<dbReference type="InterPro" id="IPR039989">
    <property type="entry name" value="NUDT9"/>
</dbReference>
<gene>
    <name evidence="2" type="ORF">PBIL07802_LOCUS19544</name>
</gene>
<organism evidence="2">
    <name type="scientific">Palpitomonas bilix</name>
    <dbReference type="NCBI Taxonomy" id="652834"/>
    <lineage>
        <taxon>Eukaryota</taxon>
        <taxon>Eukaryota incertae sedis</taxon>
    </lineage>
</organism>
<dbReference type="InterPro" id="IPR000086">
    <property type="entry name" value="NUDIX_hydrolase_dom"/>
</dbReference>
<dbReference type="Gene3D" id="3.90.79.10">
    <property type="entry name" value="Nucleoside Triphosphate Pyrophosphohydrolase"/>
    <property type="match status" value="1"/>
</dbReference>
<evidence type="ECO:0000259" key="1">
    <source>
        <dbReference type="Pfam" id="PF00293"/>
    </source>
</evidence>
<dbReference type="SUPFAM" id="SSF55811">
    <property type="entry name" value="Nudix"/>
    <property type="match status" value="1"/>
</dbReference>
<feature type="domain" description="Nudix hydrolase" evidence="1">
    <location>
        <begin position="113"/>
        <end position="171"/>
    </location>
</feature>
<dbReference type="EMBL" id="HBIB01030095">
    <property type="protein sequence ID" value="CAE0257285.1"/>
    <property type="molecule type" value="Transcribed_RNA"/>
</dbReference>
<accession>A0A7S3DHE0</accession>
<dbReference type="GO" id="GO:0047631">
    <property type="term" value="F:ADP-ribose diphosphatase activity"/>
    <property type="evidence" value="ECO:0007669"/>
    <property type="project" value="InterPro"/>
</dbReference>
<dbReference type="PANTHER" id="PTHR13030">
    <property type="entry name" value="NUDIX HYDROLASE"/>
    <property type="match status" value="1"/>
</dbReference>
<proteinExistence type="predicted"/>
<dbReference type="InterPro" id="IPR015797">
    <property type="entry name" value="NUDIX_hydrolase-like_dom_sf"/>
</dbReference>
<dbReference type="Pfam" id="PF25969">
    <property type="entry name" value="NUDT9_N"/>
    <property type="match status" value="1"/>
</dbReference>
<name>A0A7S3DHE0_9EUKA</name>